<name>X1DU00_9ZZZZ</name>
<evidence type="ECO:0000313" key="1">
    <source>
        <dbReference type="EMBL" id="GAG99896.1"/>
    </source>
</evidence>
<protein>
    <submittedName>
        <fullName evidence="1">Uncharacterized protein</fullName>
    </submittedName>
</protein>
<accession>X1DU00</accession>
<feature type="non-terminal residue" evidence="1">
    <location>
        <position position="1"/>
    </location>
</feature>
<reference evidence="1" key="1">
    <citation type="journal article" date="2014" name="Front. Microbiol.">
        <title>High frequency of phylogenetically diverse reductive dehalogenase-homologous genes in deep subseafloor sedimentary metagenomes.</title>
        <authorList>
            <person name="Kawai M."/>
            <person name="Futagami T."/>
            <person name="Toyoda A."/>
            <person name="Takaki Y."/>
            <person name="Nishi S."/>
            <person name="Hori S."/>
            <person name="Arai W."/>
            <person name="Tsubouchi T."/>
            <person name="Morono Y."/>
            <person name="Uchiyama I."/>
            <person name="Ito T."/>
            <person name="Fujiyama A."/>
            <person name="Inagaki F."/>
            <person name="Takami H."/>
        </authorList>
    </citation>
    <scope>NUCLEOTIDE SEQUENCE</scope>
    <source>
        <strain evidence="1">Expedition CK06-06</strain>
    </source>
</reference>
<dbReference type="InterPro" id="IPR015947">
    <property type="entry name" value="PUA-like_sf"/>
</dbReference>
<organism evidence="1">
    <name type="scientific">marine sediment metagenome</name>
    <dbReference type="NCBI Taxonomy" id="412755"/>
    <lineage>
        <taxon>unclassified sequences</taxon>
        <taxon>metagenomes</taxon>
        <taxon>ecological metagenomes</taxon>
    </lineage>
</organism>
<dbReference type="SUPFAM" id="SSF88697">
    <property type="entry name" value="PUA domain-like"/>
    <property type="match status" value="1"/>
</dbReference>
<proteinExistence type="predicted"/>
<gene>
    <name evidence="1" type="ORF">S01H4_37394</name>
</gene>
<comment type="caution">
    <text evidence="1">The sequence shown here is derived from an EMBL/GenBank/DDBJ whole genome shotgun (WGS) entry which is preliminary data.</text>
</comment>
<dbReference type="AlphaFoldDB" id="X1DU00"/>
<sequence length="78" mass="9044">NYPNANFLSLGLPFGKALAIVELIDCRPMKPEDEHQAMIYRPDLYAWILSNIQKIEPFPVKGQLRVFLDNWFAMFSSL</sequence>
<dbReference type="EMBL" id="BART01020085">
    <property type="protein sequence ID" value="GAG99896.1"/>
    <property type="molecule type" value="Genomic_DNA"/>
</dbReference>